<evidence type="ECO:0008006" key="3">
    <source>
        <dbReference type="Google" id="ProtNLM"/>
    </source>
</evidence>
<gene>
    <name evidence="1" type="ORF">PL9214500393</name>
</gene>
<name>A0A1J1LMB0_9CYAN</name>
<accession>A0A1J1LMB0</accession>
<sequence>MKNPPTSLTQTLLMCYQTQVFMIQDCIHSLYTGYYQVYGRQHLNYASLIAKVADFALHQILHSDAPYHDVEHTILVTLAGQAILQGKYLSEGNVSPSEWLHSIIALLCHDIGYIKGICASDKIPDRIYVAGQNGGLIQLPPEATDASLTPYHIDRGKQFVQEYFEQNPLINITTLQNYIELTRFPVPNDEEHRDTTDYPGLIRAADLIGQLADQKYLKKMPNLFQEFEETGTNQQLGYAHPDHIREAYPKFFNNVVAQYIQTGLYYLSLTIEGNQIIHNLYQNVESAKQHPEHKLGNAYLISAYNSSRSSISSQKR</sequence>
<dbReference type="AlphaFoldDB" id="A0A1J1LMB0"/>
<evidence type="ECO:0000313" key="2">
    <source>
        <dbReference type="Proteomes" id="UP000184315"/>
    </source>
</evidence>
<protein>
    <recommendedName>
        <fullName evidence="3">Metal-dependent phosphohydrolase</fullName>
    </recommendedName>
</protein>
<dbReference type="SUPFAM" id="SSF109604">
    <property type="entry name" value="HD-domain/PDEase-like"/>
    <property type="match status" value="1"/>
</dbReference>
<organism evidence="1 2">
    <name type="scientific">Planktothrix tepida PCC 9214</name>
    <dbReference type="NCBI Taxonomy" id="671072"/>
    <lineage>
        <taxon>Bacteria</taxon>
        <taxon>Bacillati</taxon>
        <taxon>Cyanobacteriota</taxon>
        <taxon>Cyanophyceae</taxon>
        <taxon>Oscillatoriophycideae</taxon>
        <taxon>Oscillatoriales</taxon>
        <taxon>Microcoleaceae</taxon>
        <taxon>Planktothrix</taxon>
    </lineage>
</organism>
<evidence type="ECO:0000313" key="1">
    <source>
        <dbReference type="EMBL" id="CUR33146.1"/>
    </source>
</evidence>
<reference evidence="2" key="1">
    <citation type="submission" date="2015-10" db="EMBL/GenBank/DDBJ databases">
        <authorList>
            <person name="Regsiter A."/>
            <person name="william w."/>
        </authorList>
    </citation>
    <scope>NUCLEOTIDE SEQUENCE [LARGE SCALE GENOMIC DNA]</scope>
</reference>
<proteinExistence type="predicted"/>
<keyword evidence="2" id="KW-1185">Reference proteome</keyword>
<dbReference type="Proteomes" id="UP000184315">
    <property type="component" value="Unassembled WGS sequence"/>
</dbReference>
<dbReference type="STRING" id="671072.PL9214500393"/>
<dbReference type="EMBL" id="CZDF01000156">
    <property type="protein sequence ID" value="CUR33146.1"/>
    <property type="molecule type" value="Genomic_DNA"/>
</dbReference>